<keyword evidence="1" id="KW-0808">Transferase</keyword>
<accession>A0ABT0X551</accession>
<dbReference type="InterPro" id="IPR036890">
    <property type="entry name" value="HATPase_C_sf"/>
</dbReference>
<gene>
    <name evidence="3" type="ORF">M1E25_09890</name>
</gene>
<evidence type="ECO:0000313" key="4">
    <source>
        <dbReference type="Proteomes" id="UP001167160"/>
    </source>
</evidence>
<dbReference type="Gene3D" id="3.30.565.10">
    <property type="entry name" value="Histidine kinase-like ATPase, C-terminal domain"/>
    <property type="match status" value="1"/>
</dbReference>
<proteinExistence type="predicted"/>
<evidence type="ECO:0000256" key="1">
    <source>
        <dbReference type="ARBA" id="ARBA00022527"/>
    </source>
</evidence>
<keyword evidence="3" id="KW-0067">ATP-binding</keyword>
<dbReference type="EMBL" id="JAMQGM010000021">
    <property type="protein sequence ID" value="MCM2577663.1"/>
    <property type="molecule type" value="Genomic_DNA"/>
</dbReference>
<keyword evidence="4" id="KW-1185">Reference proteome</keyword>
<dbReference type="InterPro" id="IPR003594">
    <property type="entry name" value="HATPase_dom"/>
</dbReference>
<dbReference type="PANTHER" id="PTHR35526:SF3">
    <property type="entry name" value="ANTI-SIGMA-F FACTOR RSBW"/>
    <property type="match status" value="1"/>
</dbReference>
<dbReference type="CDD" id="cd16936">
    <property type="entry name" value="HATPase_RsbW-like"/>
    <property type="match status" value="1"/>
</dbReference>
<evidence type="ECO:0000259" key="2">
    <source>
        <dbReference type="Pfam" id="PF13581"/>
    </source>
</evidence>
<dbReference type="Proteomes" id="UP001167160">
    <property type="component" value="Unassembled WGS sequence"/>
</dbReference>
<organism evidence="3 4">
    <name type="scientific">Streptomyces meridianus</name>
    <dbReference type="NCBI Taxonomy" id="2938945"/>
    <lineage>
        <taxon>Bacteria</taxon>
        <taxon>Bacillati</taxon>
        <taxon>Actinomycetota</taxon>
        <taxon>Actinomycetes</taxon>
        <taxon>Kitasatosporales</taxon>
        <taxon>Streptomycetaceae</taxon>
        <taxon>Streptomyces</taxon>
    </lineage>
</organism>
<name>A0ABT0X551_9ACTN</name>
<dbReference type="Pfam" id="PF13581">
    <property type="entry name" value="HATPase_c_2"/>
    <property type="match status" value="1"/>
</dbReference>
<keyword evidence="3" id="KW-0547">Nucleotide-binding</keyword>
<dbReference type="PANTHER" id="PTHR35526">
    <property type="entry name" value="ANTI-SIGMA-F FACTOR RSBW-RELATED"/>
    <property type="match status" value="1"/>
</dbReference>
<keyword evidence="1" id="KW-0723">Serine/threonine-protein kinase</keyword>
<dbReference type="SUPFAM" id="SSF55874">
    <property type="entry name" value="ATPase domain of HSP90 chaperone/DNA topoisomerase II/histidine kinase"/>
    <property type="match status" value="1"/>
</dbReference>
<evidence type="ECO:0000313" key="3">
    <source>
        <dbReference type="EMBL" id="MCM2577663.1"/>
    </source>
</evidence>
<keyword evidence="1" id="KW-0418">Kinase</keyword>
<reference evidence="3" key="1">
    <citation type="journal article" date="2023" name="Int. J. Syst. Evol. Microbiol.">
        <title>Streptomyces meridianus sp. nov. isolated from brackish water of the Tagus estuary in Alcochete, Portugal.</title>
        <authorList>
            <person name="Santos J.D.N."/>
            <person name="Klimek D."/>
            <person name="Calusinska M."/>
            <person name="Lobo Da Cunha A."/>
            <person name="Catita J."/>
            <person name="Goncalves H."/>
            <person name="Gonzalez I."/>
            <person name="Reyes F."/>
            <person name="Lage O.M."/>
        </authorList>
    </citation>
    <scope>NUCLEOTIDE SEQUENCE</scope>
    <source>
        <strain evidence="3">MTZ3.1</strain>
    </source>
</reference>
<dbReference type="InterPro" id="IPR050267">
    <property type="entry name" value="Anti-sigma-factor_SerPK"/>
</dbReference>
<sequence length="170" mass="18116">MLEPSRRGRPPVAAAGFSAHSATCPLPRCREAVGGARRFTRNTLRRWDLDDRFESVALVVSELVTNALRHGMPADGPPGLEPPVRLLLMSWTSKLVCAVRDPGAATVGTAFRLTPSCPDADAESGRGLCLVDAVSDGWGWHPLPGPPSGTVVWALFRLGRTGPVRPVGMT</sequence>
<feature type="domain" description="Histidine kinase/HSP90-like ATPase" evidence="2">
    <location>
        <begin position="31"/>
        <end position="140"/>
    </location>
</feature>
<comment type="caution">
    <text evidence="3">The sequence shown here is derived from an EMBL/GenBank/DDBJ whole genome shotgun (WGS) entry which is preliminary data.</text>
</comment>
<protein>
    <submittedName>
        <fullName evidence="3">ATP-binding protein</fullName>
    </submittedName>
</protein>
<dbReference type="GO" id="GO:0005524">
    <property type="term" value="F:ATP binding"/>
    <property type="evidence" value="ECO:0007669"/>
    <property type="project" value="UniProtKB-KW"/>
</dbReference>